<comment type="caution">
    <text evidence="2">The sequence shown here is derived from an EMBL/GenBank/DDBJ whole genome shotgun (WGS) entry which is preliminary data.</text>
</comment>
<name>A0A4R7K3L5_9GAMM</name>
<sequence>MKTPILKPLTLAIMATSLTGCLSSSSDGESGTLSLGITDAPVDDLQKVKISYTGVTLKPANGNRVEIDFDEPKNLDMLELQRGNAASLLEDEEVPAGEYNFIRLKVKEGDDMFVETLEGGEEPLTVQSEELKLVSGFTVPQGGEADFTIDFDMRKAITEPDGQDGFFLRPALRLVDNTEVGAIEGIVDGTFAKGECDDVQAYAGAAYVYEGADADLVDLNSNAEKEPLMATPVDTTDDSNELSYKAAFLTEGTYTISYSCSMDDPDADDDLTFAETRNVDVTADTTEEENFGTGDK</sequence>
<keyword evidence="3" id="KW-1185">Reference proteome</keyword>
<protein>
    <submittedName>
        <fullName evidence="2">Uncharacterized protein DUF4382</fullName>
    </submittedName>
</protein>
<dbReference type="PROSITE" id="PS51257">
    <property type="entry name" value="PROKAR_LIPOPROTEIN"/>
    <property type="match status" value="1"/>
</dbReference>
<dbReference type="AlphaFoldDB" id="A0A4R7K3L5"/>
<evidence type="ECO:0000313" key="3">
    <source>
        <dbReference type="Proteomes" id="UP000295830"/>
    </source>
</evidence>
<accession>A0A4R7K3L5</accession>
<dbReference type="EMBL" id="SOAX01000001">
    <property type="protein sequence ID" value="TDT44603.1"/>
    <property type="molecule type" value="Genomic_DNA"/>
</dbReference>
<organism evidence="2 3">
    <name type="scientific">Halospina denitrificans</name>
    <dbReference type="NCBI Taxonomy" id="332522"/>
    <lineage>
        <taxon>Bacteria</taxon>
        <taxon>Pseudomonadati</taxon>
        <taxon>Pseudomonadota</taxon>
        <taxon>Gammaproteobacteria</taxon>
        <taxon>Halospina</taxon>
    </lineage>
</organism>
<proteinExistence type="predicted"/>
<dbReference type="RefSeq" id="WP_133734972.1">
    <property type="nucleotide sequence ID" value="NZ_SOAX01000001.1"/>
</dbReference>
<evidence type="ECO:0000313" key="2">
    <source>
        <dbReference type="EMBL" id="TDT44603.1"/>
    </source>
</evidence>
<feature type="domain" description="DUF4382" evidence="1">
    <location>
        <begin position="30"/>
        <end position="170"/>
    </location>
</feature>
<evidence type="ECO:0000259" key="1">
    <source>
        <dbReference type="Pfam" id="PF14321"/>
    </source>
</evidence>
<reference evidence="2 3" key="1">
    <citation type="submission" date="2019-03" db="EMBL/GenBank/DDBJ databases">
        <title>Genomic Encyclopedia of Type Strains, Phase IV (KMG-IV): sequencing the most valuable type-strain genomes for metagenomic binning, comparative biology and taxonomic classification.</title>
        <authorList>
            <person name="Goeker M."/>
        </authorList>
    </citation>
    <scope>NUCLEOTIDE SEQUENCE [LARGE SCALE GENOMIC DNA]</scope>
    <source>
        <strain evidence="2 3">DSM 15505</strain>
    </source>
</reference>
<dbReference type="OrthoDB" id="7062064at2"/>
<dbReference type="Pfam" id="PF14321">
    <property type="entry name" value="DUF4382"/>
    <property type="match status" value="1"/>
</dbReference>
<dbReference type="InterPro" id="IPR025491">
    <property type="entry name" value="DUF4382"/>
</dbReference>
<dbReference type="Proteomes" id="UP000295830">
    <property type="component" value="Unassembled WGS sequence"/>
</dbReference>
<gene>
    <name evidence="2" type="ORF">DES49_0716</name>
</gene>